<dbReference type="SUPFAM" id="SSF53850">
    <property type="entry name" value="Periplasmic binding protein-like II"/>
    <property type="match status" value="1"/>
</dbReference>
<dbReference type="PIRSF" id="PIRSF002854">
    <property type="entry name" value="MetQ"/>
    <property type="match status" value="1"/>
</dbReference>
<evidence type="ECO:0000256" key="2">
    <source>
        <dbReference type="ARBA" id="ARBA00022729"/>
    </source>
</evidence>
<evidence type="ECO:0000256" key="6">
    <source>
        <dbReference type="PIRNR" id="PIRNR002854"/>
    </source>
</evidence>
<protein>
    <recommendedName>
        <fullName evidence="6">Lipoprotein</fullName>
    </recommendedName>
</protein>
<comment type="similarity">
    <text evidence="6">Belongs to the nlpA lipoprotein family.</text>
</comment>
<evidence type="ECO:0000256" key="4">
    <source>
        <dbReference type="ARBA" id="ARBA00023139"/>
    </source>
</evidence>
<sequence length="274" mass="29827">MKISKKIILCFAALVSSITLGAFAGQQTAQAAETKTIGVAPGPYGDMAKDVIGPLLKKKGYDVKIKEFNDYVQPNKALNSGSIDANLFQHTAYLKTFASANDLKLTAVGQTPTLGMGIYSKKIKSLKNLKSGDTVAIANDPSNLLRSLQLLEKNKLITLKKNVNSAKASIDDIAKNPKNLKFKTLDAAQLPQSRSTVTIALIPGNYSWNANLKPSSALKLEHLSKDYMEVFVVRTKDKNTKFGKAVTSVLKSKAFKKAIAKSEFKDFQKPASWK</sequence>
<name>A0ABW4J8F2_9LACO</name>
<dbReference type="EMBL" id="JBHTOP010000026">
    <property type="protein sequence ID" value="MFD1672631.1"/>
    <property type="molecule type" value="Genomic_DNA"/>
</dbReference>
<evidence type="ECO:0000313" key="8">
    <source>
        <dbReference type="EMBL" id="MFD1672631.1"/>
    </source>
</evidence>
<keyword evidence="9" id="KW-1185">Reference proteome</keyword>
<feature type="chain" id="PRO_5045300399" description="Lipoprotein" evidence="7">
    <location>
        <begin position="25"/>
        <end position="274"/>
    </location>
</feature>
<comment type="caution">
    <text evidence="8">The sequence shown here is derived from an EMBL/GenBank/DDBJ whole genome shotgun (WGS) entry which is preliminary data.</text>
</comment>
<dbReference type="PANTHER" id="PTHR30429:SF0">
    <property type="entry name" value="METHIONINE-BINDING LIPOPROTEIN METQ"/>
    <property type="match status" value="1"/>
</dbReference>
<evidence type="ECO:0000313" key="9">
    <source>
        <dbReference type="Proteomes" id="UP001597267"/>
    </source>
</evidence>
<dbReference type="InterPro" id="IPR004872">
    <property type="entry name" value="Lipoprotein_NlpA"/>
</dbReference>
<dbReference type="RefSeq" id="WP_125711788.1">
    <property type="nucleotide sequence ID" value="NZ_JBHTOP010000026.1"/>
</dbReference>
<dbReference type="Pfam" id="PF03180">
    <property type="entry name" value="Lipoprotein_9"/>
    <property type="match status" value="1"/>
</dbReference>
<evidence type="ECO:0000256" key="3">
    <source>
        <dbReference type="ARBA" id="ARBA00023136"/>
    </source>
</evidence>
<gene>
    <name evidence="8" type="ORF">ACFQ5M_11005</name>
</gene>
<reference evidence="9" key="1">
    <citation type="journal article" date="2019" name="Int. J. Syst. Evol. Microbiol.">
        <title>The Global Catalogue of Microorganisms (GCM) 10K type strain sequencing project: providing services to taxonomists for standard genome sequencing and annotation.</title>
        <authorList>
            <consortium name="The Broad Institute Genomics Platform"/>
            <consortium name="The Broad Institute Genome Sequencing Center for Infectious Disease"/>
            <person name="Wu L."/>
            <person name="Ma J."/>
        </authorList>
    </citation>
    <scope>NUCLEOTIDE SEQUENCE [LARGE SCALE GENOMIC DNA]</scope>
    <source>
        <strain evidence="9">CCM 8896</strain>
    </source>
</reference>
<proteinExistence type="inferred from homology"/>
<accession>A0ABW4J8F2</accession>
<evidence type="ECO:0000256" key="1">
    <source>
        <dbReference type="ARBA" id="ARBA00004635"/>
    </source>
</evidence>
<dbReference type="Proteomes" id="UP001597267">
    <property type="component" value="Unassembled WGS sequence"/>
</dbReference>
<dbReference type="Gene3D" id="3.40.190.10">
    <property type="entry name" value="Periplasmic binding protein-like II"/>
    <property type="match status" value="2"/>
</dbReference>
<evidence type="ECO:0000256" key="5">
    <source>
        <dbReference type="ARBA" id="ARBA00023288"/>
    </source>
</evidence>
<keyword evidence="4" id="KW-0564">Palmitate</keyword>
<keyword evidence="3" id="KW-0472">Membrane</keyword>
<dbReference type="PANTHER" id="PTHR30429">
    <property type="entry name" value="D-METHIONINE-BINDING LIPOPROTEIN METQ"/>
    <property type="match status" value="1"/>
</dbReference>
<keyword evidence="2 7" id="KW-0732">Signal</keyword>
<organism evidence="8 9">
    <name type="scientific">Agrilactobacillus yilanensis</name>
    <dbReference type="NCBI Taxonomy" id="2485997"/>
    <lineage>
        <taxon>Bacteria</taxon>
        <taxon>Bacillati</taxon>
        <taxon>Bacillota</taxon>
        <taxon>Bacilli</taxon>
        <taxon>Lactobacillales</taxon>
        <taxon>Lactobacillaceae</taxon>
        <taxon>Agrilactobacillus</taxon>
    </lineage>
</organism>
<keyword evidence="5 6" id="KW-0449">Lipoprotein</keyword>
<feature type="signal peptide" evidence="7">
    <location>
        <begin position="1"/>
        <end position="24"/>
    </location>
</feature>
<evidence type="ECO:0000256" key="7">
    <source>
        <dbReference type="SAM" id="SignalP"/>
    </source>
</evidence>
<comment type="subcellular location">
    <subcellularLocation>
        <location evidence="1">Membrane</location>
        <topology evidence="1">Lipid-anchor</topology>
    </subcellularLocation>
</comment>